<dbReference type="InterPro" id="IPR018976">
    <property type="entry name" value="Imelysin-like"/>
</dbReference>
<dbReference type="OrthoDB" id="9764688at2"/>
<comment type="subcellular location">
    <subcellularLocation>
        <location evidence="1">Cell envelope</location>
    </subcellularLocation>
</comment>
<keyword evidence="2 3" id="KW-0732">Signal</keyword>
<dbReference type="eggNOG" id="COG3487">
    <property type="taxonomic scope" value="Bacteria"/>
</dbReference>
<protein>
    <submittedName>
        <fullName evidence="5">Imelysin, Metallo peptidase, MEROPS family M75</fullName>
    </submittedName>
</protein>
<feature type="domain" description="Imelysin-like" evidence="4">
    <location>
        <begin position="50"/>
        <end position="404"/>
    </location>
</feature>
<evidence type="ECO:0000313" key="5">
    <source>
        <dbReference type="EMBL" id="ABM02541.1"/>
    </source>
</evidence>
<reference evidence="5 6" key="1">
    <citation type="submission" date="2007-01" db="EMBL/GenBank/DDBJ databases">
        <title>Complete sequence of Psychromonas ingrahamii 37.</title>
        <authorList>
            <consortium name="US DOE Joint Genome Institute"/>
            <person name="Copeland A."/>
            <person name="Lucas S."/>
            <person name="Lapidus A."/>
            <person name="Barry K."/>
            <person name="Detter J.C."/>
            <person name="Glavina del Rio T."/>
            <person name="Hammon N."/>
            <person name="Israni S."/>
            <person name="Dalin E."/>
            <person name="Tice H."/>
            <person name="Pitluck S."/>
            <person name="Thompson L.S."/>
            <person name="Brettin T."/>
            <person name="Bruce D."/>
            <person name="Han C."/>
            <person name="Tapia R."/>
            <person name="Schmutz J."/>
            <person name="Larimer F."/>
            <person name="Land M."/>
            <person name="Hauser L."/>
            <person name="Kyrpides N."/>
            <person name="Ivanova N."/>
            <person name="Staley J."/>
            <person name="Richardson P."/>
        </authorList>
    </citation>
    <scope>NUCLEOTIDE SEQUENCE [LARGE SCALE GENOMIC DNA]</scope>
    <source>
        <strain evidence="5 6">37</strain>
    </source>
</reference>
<evidence type="ECO:0000313" key="6">
    <source>
        <dbReference type="Proteomes" id="UP000000639"/>
    </source>
</evidence>
<evidence type="ECO:0000256" key="3">
    <source>
        <dbReference type="SAM" id="SignalP"/>
    </source>
</evidence>
<dbReference type="InterPro" id="IPR038352">
    <property type="entry name" value="Imelysin_sf"/>
</dbReference>
<dbReference type="EMBL" id="CP000510">
    <property type="protein sequence ID" value="ABM02541.1"/>
    <property type="molecule type" value="Genomic_DNA"/>
</dbReference>
<gene>
    <name evidence="5" type="ordered locus">Ping_0688</name>
</gene>
<proteinExistence type="predicted"/>
<dbReference type="KEGG" id="pin:Ping_0688"/>
<accession>A1SSS6</accession>
<dbReference type="RefSeq" id="WP_011769100.1">
    <property type="nucleotide sequence ID" value="NC_008709.1"/>
</dbReference>
<evidence type="ECO:0000259" key="4">
    <source>
        <dbReference type="Pfam" id="PF09375"/>
    </source>
</evidence>
<dbReference type="Pfam" id="PF09375">
    <property type="entry name" value="Peptidase_M75"/>
    <property type="match status" value="1"/>
</dbReference>
<feature type="signal peptide" evidence="3">
    <location>
        <begin position="1"/>
        <end position="21"/>
    </location>
</feature>
<sequence length="429" mass="47462">MFKKNLIITLILTFFCSTAFAAFADKAEHRSASSTQVSESEVKANYVKMAYAAYEDSLNSALYLQNNIGKLLASPSEGQLLQAKAAYKLARIPYQQTEIMRWDTDITITAELDKDGGPASVDQWEGQVNAWPLDEQAIDYVQGNANAGIINKKNGPAINPDYLIAQNGMGGEANVTTGFHAIEFLLWGQDLNGTNAGAGQRNVNDFQTDLSGKCSVNNCDRRRTYLQAASQLLVADLREMRDQWSATASRQQGTLAYNFLASDDGIRYILFAMKSMATDELASARMNEGLDGLDPEQEHDCFSDLSHLAIYYNFQAIRNAFYGGYQNTMGQYVSGASLGDYIHQQSPAIFKQFDDQFNDIEKNMKIVFDAGERINNPIRFDQIIGQAETAPQRTAAFNAVYQLVDLQFAFNDLQALFSLPALIISGDGD</sequence>
<organism evidence="5 6">
    <name type="scientific">Psychromonas ingrahamii (strain DSM 17664 / CCUG 51855 / 37)</name>
    <dbReference type="NCBI Taxonomy" id="357804"/>
    <lineage>
        <taxon>Bacteria</taxon>
        <taxon>Pseudomonadati</taxon>
        <taxon>Pseudomonadota</taxon>
        <taxon>Gammaproteobacteria</taxon>
        <taxon>Alteromonadales</taxon>
        <taxon>Psychromonadaceae</taxon>
        <taxon>Psychromonas</taxon>
    </lineage>
</organism>
<dbReference type="STRING" id="357804.Ping_0688"/>
<evidence type="ECO:0000256" key="2">
    <source>
        <dbReference type="ARBA" id="ARBA00022729"/>
    </source>
</evidence>
<dbReference type="GO" id="GO:0030313">
    <property type="term" value="C:cell envelope"/>
    <property type="evidence" value="ECO:0007669"/>
    <property type="project" value="UniProtKB-SubCell"/>
</dbReference>
<name>A1SSS6_PSYIN</name>
<dbReference type="Proteomes" id="UP000000639">
    <property type="component" value="Chromosome"/>
</dbReference>
<evidence type="ECO:0000256" key="1">
    <source>
        <dbReference type="ARBA" id="ARBA00004196"/>
    </source>
</evidence>
<dbReference type="HOGENOM" id="CLU_048993_0_0_6"/>
<keyword evidence="6" id="KW-1185">Reference proteome</keyword>
<feature type="chain" id="PRO_5002636975" evidence="3">
    <location>
        <begin position="22"/>
        <end position="429"/>
    </location>
</feature>
<dbReference type="CDD" id="cd14657">
    <property type="entry name" value="Imelysin_IrpA-like"/>
    <property type="match status" value="1"/>
</dbReference>
<dbReference type="Gene3D" id="1.20.1420.20">
    <property type="entry name" value="M75 peptidase, HXXE motif"/>
    <property type="match status" value="1"/>
</dbReference>
<dbReference type="AlphaFoldDB" id="A1SSS6"/>